<dbReference type="EMBL" id="MWBQ01000039">
    <property type="protein sequence ID" value="OQA60255.1"/>
    <property type="molecule type" value="Genomic_DNA"/>
</dbReference>
<evidence type="ECO:0000259" key="1">
    <source>
        <dbReference type="PROSITE" id="PS51677"/>
    </source>
</evidence>
<dbReference type="PANTHER" id="PTHR47561">
    <property type="entry name" value="POLYSACCHARIDE DEACETYLASE FAMILY PROTEIN (AFU_ORTHOLOGUE AFUA_6G05030)"/>
    <property type="match status" value="1"/>
</dbReference>
<protein>
    <submittedName>
        <fullName evidence="2">Peptidoglycan deacetylase</fullName>
        <ecNumber evidence="2">3.5.1.-</ecNumber>
    </submittedName>
</protein>
<comment type="caution">
    <text evidence="2">The sequence shown here is derived from an EMBL/GenBank/DDBJ whole genome shotgun (WGS) entry which is preliminary data.</text>
</comment>
<dbReference type="InterPro" id="IPR002509">
    <property type="entry name" value="NODB_dom"/>
</dbReference>
<reference evidence="2" key="1">
    <citation type="submission" date="2017-02" db="EMBL/GenBank/DDBJ databases">
        <title>Delving into the versatile metabolic prowess of the omnipresent phylum Bacteroidetes.</title>
        <authorList>
            <person name="Nobu M.K."/>
            <person name="Mei R."/>
            <person name="Narihiro T."/>
            <person name="Kuroda K."/>
            <person name="Liu W.-T."/>
        </authorList>
    </citation>
    <scope>NUCLEOTIDE SEQUENCE</scope>
    <source>
        <strain evidence="2">ADurb.Bin276</strain>
    </source>
</reference>
<dbReference type="Gene3D" id="3.20.20.370">
    <property type="entry name" value="Glycoside hydrolase/deacetylase"/>
    <property type="match status" value="1"/>
</dbReference>
<organism evidence="2">
    <name type="scientific">Candidatus Atribacter allofermentans</name>
    <dbReference type="NCBI Taxonomy" id="1852833"/>
    <lineage>
        <taxon>Bacteria</taxon>
        <taxon>Pseudomonadati</taxon>
        <taxon>Atribacterota</taxon>
        <taxon>Atribacteria</taxon>
        <taxon>Atribacterales</taxon>
        <taxon>Atribacteraceae</taxon>
        <taxon>Atribacter</taxon>
    </lineage>
</organism>
<dbReference type="SUPFAM" id="SSF88713">
    <property type="entry name" value="Glycoside hydrolase/deacetylase"/>
    <property type="match status" value="1"/>
</dbReference>
<dbReference type="EC" id="3.5.1.-" evidence="2"/>
<sequence>MNDVFVLLGIDMETDIGSFTPFLQGVEKGTPLLLKLFEKKGIPATFLWVADIISQFKSLAKEIERCGHENGCHTLQHETLGEPYFDIPLIKPVLSEEVAYRIQKATEIVGDVIGTQPLSFRTTRFWGNEITLNTLNDLGYLADSSYPMYYYQKQLTPYHPSRENWTEIGNLNILEIPTFADLTIESHDEYGRDRDQWPIFRTEGSQVLMNHIENMITYFSKRNLPKVFCFYLHPWEFIEVPSRLTYGEATIEPFPFITKNCGLKALQELSILIDELLQIGGQFYTFQDFTKIWNNRLSNE</sequence>
<dbReference type="GO" id="GO:0005975">
    <property type="term" value="P:carbohydrate metabolic process"/>
    <property type="evidence" value="ECO:0007669"/>
    <property type="project" value="InterPro"/>
</dbReference>
<dbReference type="PROSITE" id="PS51677">
    <property type="entry name" value="NODB"/>
    <property type="match status" value="1"/>
</dbReference>
<proteinExistence type="predicted"/>
<dbReference type="PANTHER" id="PTHR47561:SF1">
    <property type="entry name" value="POLYSACCHARIDE DEACETYLASE FAMILY PROTEIN (AFU_ORTHOLOGUE AFUA_6G05030)"/>
    <property type="match status" value="1"/>
</dbReference>
<dbReference type="InterPro" id="IPR011330">
    <property type="entry name" value="Glyco_hydro/deAcase_b/a-brl"/>
</dbReference>
<keyword evidence="2" id="KW-0378">Hydrolase</keyword>
<accession>A0A1V5T0F9</accession>
<dbReference type="GO" id="GO:0016810">
    <property type="term" value="F:hydrolase activity, acting on carbon-nitrogen (but not peptide) bonds"/>
    <property type="evidence" value="ECO:0007669"/>
    <property type="project" value="InterPro"/>
</dbReference>
<gene>
    <name evidence="2" type="primary">pgdA_2</name>
    <name evidence="2" type="ORF">BWY41_00656</name>
</gene>
<dbReference type="Proteomes" id="UP000485569">
    <property type="component" value="Unassembled WGS sequence"/>
</dbReference>
<dbReference type="Pfam" id="PF01522">
    <property type="entry name" value="Polysacc_deac_1"/>
    <property type="match status" value="1"/>
</dbReference>
<name>A0A1V5T0F9_9BACT</name>
<evidence type="ECO:0000313" key="2">
    <source>
        <dbReference type="EMBL" id="OQA60255.1"/>
    </source>
</evidence>
<dbReference type="AlphaFoldDB" id="A0A1V5T0F9"/>
<feature type="domain" description="NodB homology" evidence="1">
    <location>
        <begin position="14"/>
        <end position="300"/>
    </location>
</feature>